<organism evidence="2 3">
    <name type="scientific">Coptis chinensis</name>
    <dbReference type="NCBI Taxonomy" id="261450"/>
    <lineage>
        <taxon>Eukaryota</taxon>
        <taxon>Viridiplantae</taxon>
        <taxon>Streptophyta</taxon>
        <taxon>Embryophyta</taxon>
        <taxon>Tracheophyta</taxon>
        <taxon>Spermatophyta</taxon>
        <taxon>Magnoliopsida</taxon>
        <taxon>Ranunculales</taxon>
        <taxon>Ranunculaceae</taxon>
        <taxon>Coptidoideae</taxon>
        <taxon>Coptis</taxon>
    </lineage>
</organism>
<dbReference type="EMBL" id="JADFTS010000003">
    <property type="protein sequence ID" value="KAF9617113.1"/>
    <property type="molecule type" value="Genomic_DNA"/>
</dbReference>
<comment type="caution">
    <text evidence="2">The sequence shown here is derived from an EMBL/GenBank/DDBJ whole genome shotgun (WGS) entry which is preliminary data.</text>
</comment>
<feature type="coiled-coil region" evidence="1">
    <location>
        <begin position="133"/>
        <end position="181"/>
    </location>
</feature>
<evidence type="ECO:0000313" key="2">
    <source>
        <dbReference type="EMBL" id="KAF9617113.1"/>
    </source>
</evidence>
<keyword evidence="1" id="KW-0175">Coiled coil</keyword>
<dbReference type="AlphaFoldDB" id="A0A835IK44"/>
<evidence type="ECO:0000256" key="1">
    <source>
        <dbReference type="SAM" id="Coils"/>
    </source>
</evidence>
<reference evidence="2 3" key="1">
    <citation type="submission" date="2020-10" db="EMBL/GenBank/DDBJ databases">
        <title>The Coptis chinensis genome and diversification of protoberbering-type alkaloids.</title>
        <authorList>
            <person name="Wang B."/>
            <person name="Shu S."/>
            <person name="Song C."/>
            <person name="Liu Y."/>
        </authorList>
    </citation>
    <scope>NUCLEOTIDE SEQUENCE [LARGE SCALE GENOMIC DNA]</scope>
    <source>
        <strain evidence="2">HL-2020</strain>
        <tissue evidence="2">Leaf</tissue>
    </source>
</reference>
<name>A0A835IK44_9MAGN</name>
<protein>
    <submittedName>
        <fullName evidence="2">Uncharacterized protein</fullName>
    </submittedName>
</protein>
<proteinExistence type="predicted"/>
<dbReference type="PANTHER" id="PTHR34554">
    <property type="entry name" value="RGS1-HXK1-INTERACTING PROTEIN 1"/>
    <property type="match status" value="1"/>
</dbReference>
<gene>
    <name evidence="2" type="ORF">IFM89_033279</name>
</gene>
<dbReference type="OrthoDB" id="1907298at2759"/>
<accession>A0A835IK44</accession>
<evidence type="ECO:0000313" key="3">
    <source>
        <dbReference type="Proteomes" id="UP000631114"/>
    </source>
</evidence>
<sequence>MVTEEKQTTPENPLSLNQTTLQETPWIEYAAKQAQLFQNNLEHSIDLALFTAKSRFSEIRSTSSAHFNQTLDSLENVKSEFTAYEDIVFAKIKEGIVIAASKPAITCGATLGLGVVVLKRPRRFLTNSLLRLLVSEERLLSRADGKVKELRQAVDFMKSESQKLEKQALQAEEELRRGKMKLRQTGKQIQDVIHSAYKIEGKARGLKDIVGELPGREASRFRSQVSNLASEAKRERNVLNKEVSKIINYGISI</sequence>
<dbReference type="InterPro" id="IPR053284">
    <property type="entry name" value="RGS1-HXK1_interactor"/>
</dbReference>
<dbReference type="PANTHER" id="PTHR34554:SF1">
    <property type="entry name" value="ALANINE-TRNA LIGASE"/>
    <property type="match status" value="1"/>
</dbReference>
<keyword evidence="3" id="KW-1185">Reference proteome</keyword>
<dbReference type="Proteomes" id="UP000631114">
    <property type="component" value="Unassembled WGS sequence"/>
</dbReference>